<dbReference type="Proteomes" id="UP001107558">
    <property type="component" value="Chromosome 4"/>
</dbReference>
<protein>
    <submittedName>
        <fullName evidence="2">Uncharacterized protein</fullName>
    </submittedName>
</protein>
<sequence length="201" mass="23269">MNSNSIVINQFKQQNKFNVINNSNSSNNKTSKKDLRVIVLKRNYRKLLLQERDRIARELMSSDEEDDSITVTIKTQPPKLTLGESVRRSLNFGFLTENKKPNLHDILKKAVEESKQKSILMTRSITSSSLLSNQKQKSISGSFNNNRKVLMKLEREIEEIKAKRQKLEEFIQEKNKSQNGINTFALNRLHALTKVKPLKKN</sequence>
<accession>A0A9J6BBS2</accession>
<evidence type="ECO:0000313" key="2">
    <source>
        <dbReference type="EMBL" id="KAG5667038.1"/>
    </source>
</evidence>
<keyword evidence="3" id="KW-1185">Reference proteome</keyword>
<feature type="coiled-coil region" evidence="1">
    <location>
        <begin position="143"/>
        <end position="177"/>
    </location>
</feature>
<evidence type="ECO:0000256" key="1">
    <source>
        <dbReference type="SAM" id="Coils"/>
    </source>
</evidence>
<dbReference type="EMBL" id="JADBJN010000004">
    <property type="protein sequence ID" value="KAG5667038.1"/>
    <property type="molecule type" value="Genomic_DNA"/>
</dbReference>
<organism evidence="2 3">
    <name type="scientific">Polypedilum vanderplanki</name>
    <name type="common">Sleeping chironomid midge</name>
    <dbReference type="NCBI Taxonomy" id="319348"/>
    <lineage>
        <taxon>Eukaryota</taxon>
        <taxon>Metazoa</taxon>
        <taxon>Ecdysozoa</taxon>
        <taxon>Arthropoda</taxon>
        <taxon>Hexapoda</taxon>
        <taxon>Insecta</taxon>
        <taxon>Pterygota</taxon>
        <taxon>Neoptera</taxon>
        <taxon>Endopterygota</taxon>
        <taxon>Diptera</taxon>
        <taxon>Nematocera</taxon>
        <taxon>Chironomoidea</taxon>
        <taxon>Chironomidae</taxon>
        <taxon>Chironominae</taxon>
        <taxon>Polypedilum</taxon>
        <taxon>Polypedilum</taxon>
    </lineage>
</organism>
<keyword evidence="1" id="KW-0175">Coiled coil</keyword>
<reference evidence="2" key="1">
    <citation type="submission" date="2021-03" db="EMBL/GenBank/DDBJ databases">
        <title>Chromosome level genome of the anhydrobiotic midge Polypedilum vanderplanki.</title>
        <authorList>
            <person name="Yoshida Y."/>
            <person name="Kikawada T."/>
            <person name="Gusev O."/>
        </authorList>
    </citation>
    <scope>NUCLEOTIDE SEQUENCE</scope>
    <source>
        <strain evidence="2">NIAS01</strain>
        <tissue evidence="2">Whole body or cell culture</tissue>
    </source>
</reference>
<dbReference type="AlphaFoldDB" id="A0A9J6BBS2"/>
<proteinExistence type="predicted"/>
<evidence type="ECO:0000313" key="3">
    <source>
        <dbReference type="Proteomes" id="UP001107558"/>
    </source>
</evidence>
<name>A0A9J6BBS2_POLVA</name>
<comment type="caution">
    <text evidence="2">The sequence shown here is derived from an EMBL/GenBank/DDBJ whole genome shotgun (WGS) entry which is preliminary data.</text>
</comment>
<gene>
    <name evidence="2" type="ORF">PVAND_015039</name>
</gene>